<evidence type="ECO:0000313" key="10">
    <source>
        <dbReference type="EMBL" id="KAK9690687.1"/>
    </source>
</evidence>
<keyword evidence="6 8" id="KW-0472">Membrane</keyword>
<dbReference type="PANTHER" id="PTHR48017">
    <property type="entry name" value="OS05G0424000 PROTEIN-RELATED"/>
    <property type="match status" value="1"/>
</dbReference>
<comment type="caution">
    <text evidence="10">The sequence shown here is derived from an EMBL/GenBank/DDBJ whole genome shotgun (WGS) entry which is preliminary data.</text>
</comment>
<dbReference type="Pfam" id="PF01490">
    <property type="entry name" value="Aa_trans"/>
    <property type="match status" value="1"/>
</dbReference>
<evidence type="ECO:0000256" key="7">
    <source>
        <dbReference type="SAM" id="MobiDB-lite"/>
    </source>
</evidence>
<evidence type="ECO:0000256" key="6">
    <source>
        <dbReference type="ARBA" id="ARBA00023136"/>
    </source>
</evidence>
<keyword evidence="4" id="KW-0029">Amino-acid transport</keyword>
<feature type="transmembrane region" description="Helical" evidence="8">
    <location>
        <begin position="175"/>
        <end position="194"/>
    </location>
</feature>
<evidence type="ECO:0000256" key="3">
    <source>
        <dbReference type="ARBA" id="ARBA00022692"/>
    </source>
</evidence>
<feature type="transmembrane region" description="Helical" evidence="8">
    <location>
        <begin position="426"/>
        <end position="446"/>
    </location>
</feature>
<feature type="transmembrane region" description="Helical" evidence="8">
    <location>
        <begin position="484"/>
        <end position="508"/>
    </location>
</feature>
<feature type="transmembrane region" description="Helical" evidence="8">
    <location>
        <begin position="126"/>
        <end position="146"/>
    </location>
</feature>
<name>A0AAW1IKR7_SAPOF</name>
<feature type="region of interest" description="Disordered" evidence="7">
    <location>
        <begin position="1"/>
        <end position="23"/>
    </location>
</feature>
<evidence type="ECO:0000256" key="5">
    <source>
        <dbReference type="ARBA" id="ARBA00022989"/>
    </source>
</evidence>
<dbReference type="InterPro" id="IPR013057">
    <property type="entry name" value="AA_transpt_TM"/>
</dbReference>
<evidence type="ECO:0000259" key="9">
    <source>
        <dbReference type="Pfam" id="PF01490"/>
    </source>
</evidence>
<feature type="compositionally biased region" description="Basic and acidic residues" evidence="7">
    <location>
        <begin position="11"/>
        <end position="23"/>
    </location>
</feature>
<evidence type="ECO:0000256" key="8">
    <source>
        <dbReference type="SAM" id="Phobius"/>
    </source>
</evidence>
<feature type="transmembrane region" description="Helical" evidence="8">
    <location>
        <begin position="287"/>
        <end position="312"/>
    </location>
</feature>
<evidence type="ECO:0000256" key="1">
    <source>
        <dbReference type="ARBA" id="ARBA00004370"/>
    </source>
</evidence>
<gene>
    <name evidence="10" type="ORF">RND81_09G147100</name>
</gene>
<feature type="transmembrane region" description="Helical" evidence="8">
    <location>
        <begin position="96"/>
        <end position="120"/>
    </location>
</feature>
<feature type="transmembrane region" description="Helical" evidence="8">
    <location>
        <begin position="222"/>
        <end position="238"/>
    </location>
</feature>
<feature type="transmembrane region" description="Helical" evidence="8">
    <location>
        <begin position="333"/>
        <end position="356"/>
    </location>
</feature>
<evidence type="ECO:0000256" key="4">
    <source>
        <dbReference type="ARBA" id="ARBA00022970"/>
    </source>
</evidence>
<comment type="subcellular location">
    <subcellularLocation>
        <location evidence="1">Membrane</location>
    </subcellularLocation>
</comment>
<keyword evidence="2" id="KW-0813">Transport</keyword>
<keyword evidence="3 8" id="KW-0812">Transmembrane</keyword>
<organism evidence="10 11">
    <name type="scientific">Saponaria officinalis</name>
    <name type="common">Common soapwort</name>
    <name type="synonym">Lychnis saponaria</name>
    <dbReference type="NCBI Taxonomy" id="3572"/>
    <lineage>
        <taxon>Eukaryota</taxon>
        <taxon>Viridiplantae</taxon>
        <taxon>Streptophyta</taxon>
        <taxon>Embryophyta</taxon>
        <taxon>Tracheophyta</taxon>
        <taxon>Spermatophyta</taxon>
        <taxon>Magnoliopsida</taxon>
        <taxon>eudicotyledons</taxon>
        <taxon>Gunneridae</taxon>
        <taxon>Pentapetalae</taxon>
        <taxon>Caryophyllales</taxon>
        <taxon>Caryophyllaceae</taxon>
        <taxon>Caryophylleae</taxon>
        <taxon>Saponaria</taxon>
    </lineage>
</organism>
<dbReference type="AlphaFoldDB" id="A0AAW1IKR7"/>
<feature type="transmembrane region" description="Helical" evidence="8">
    <location>
        <begin position="452"/>
        <end position="472"/>
    </location>
</feature>
<proteinExistence type="predicted"/>
<keyword evidence="11" id="KW-1185">Reference proteome</keyword>
<feature type="transmembrane region" description="Helical" evidence="8">
    <location>
        <begin position="383"/>
        <end position="405"/>
    </location>
</feature>
<protein>
    <recommendedName>
        <fullName evidence="9">Amino acid transporter transmembrane domain-containing protein</fullName>
    </recommendedName>
</protein>
<sequence length="521" mass="58537">MWDNKSLRQLMQEEKEKDSNTKTESIEYLSISIINRSTRINPVEKDYECGYNVEDGTKTAVEEEEDGDDGVEKNDEKVEFNPELWLPITESRKGNVWFCVFHLISSGLGIQSLALPFAFVSLGWEWGITWLIIAFIWQLYTIWLLVQLHQSNSGHRYSRYLQLAITAFGPKAGKLLAILPIMYLSGGTCVMLLITGGTTMQNLHHILCENDLFCTAKSLTTLEWYLVFICLAIAIAQLPNLNSIAWVSLVSAVTALVYCSLIWSISISEGRPSNAEYRHVVKDTETGVSRVMTVISAVGIVAFSFRGHNLVLEIQGTLSASKKDPTYRRMWRGVLVSYTIIALCLFSLAIAGFWTYGTLMPKAGLLNAFRQFHGNRTSNLTLAVIYIFFIINSLCSFQIYAMPVFDNLELRYMSIIQKPCTRCIRTVLRLFFGGLAFFISVAVPFLPVLAPLIGGIALPVTFAYPCFMWILLKKPKAFSSMWWINIVLGCLGILLSVLLVISAVFNLVTQGISANFFHPKP</sequence>
<keyword evidence="5 8" id="KW-1133">Transmembrane helix</keyword>
<dbReference type="GO" id="GO:0006865">
    <property type="term" value="P:amino acid transport"/>
    <property type="evidence" value="ECO:0007669"/>
    <property type="project" value="UniProtKB-KW"/>
</dbReference>
<accession>A0AAW1IKR7</accession>
<dbReference type="Proteomes" id="UP001443914">
    <property type="component" value="Unassembled WGS sequence"/>
</dbReference>
<evidence type="ECO:0000313" key="11">
    <source>
        <dbReference type="Proteomes" id="UP001443914"/>
    </source>
</evidence>
<evidence type="ECO:0000256" key="2">
    <source>
        <dbReference type="ARBA" id="ARBA00022448"/>
    </source>
</evidence>
<reference evidence="10" key="1">
    <citation type="submission" date="2024-03" db="EMBL/GenBank/DDBJ databases">
        <title>WGS assembly of Saponaria officinalis var. Norfolk2.</title>
        <authorList>
            <person name="Jenkins J."/>
            <person name="Shu S."/>
            <person name="Grimwood J."/>
            <person name="Barry K."/>
            <person name="Goodstein D."/>
            <person name="Schmutz J."/>
            <person name="Leebens-Mack J."/>
            <person name="Osbourn A."/>
        </authorList>
    </citation>
    <scope>NUCLEOTIDE SEQUENCE [LARGE SCALE GENOMIC DNA]</scope>
    <source>
        <strain evidence="10">JIC</strain>
    </source>
</reference>
<feature type="domain" description="Amino acid transporter transmembrane" evidence="9">
    <location>
        <begin position="93"/>
        <end position="501"/>
    </location>
</feature>
<dbReference type="EMBL" id="JBDFQZ010000009">
    <property type="protein sequence ID" value="KAK9690687.1"/>
    <property type="molecule type" value="Genomic_DNA"/>
</dbReference>
<feature type="transmembrane region" description="Helical" evidence="8">
    <location>
        <begin position="245"/>
        <end position="267"/>
    </location>
</feature>
<dbReference type="GO" id="GO:0016020">
    <property type="term" value="C:membrane"/>
    <property type="evidence" value="ECO:0007669"/>
    <property type="project" value="UniProtKB-SubCell"/>
</dbReference>